<name>A0ABX0RHB4_9GAMM</name>
<accession>A0ABX0RHB4</accession>
<dbReference type="SUPFAM" id="SSF69593">
    <property type="entry name" value="Glycerol-3-phosphate (1)-acyltransferase"/>
    <property type="match status" value="1"/>
</dbReference>
<evidence type="ECO:0000256" key="3">
    <source>
        <dbReference type="SAM" id="Phobius"/>
    </source>
</evidence>
<evidence type="ECO:0000313" key="4">
    <source>
        <dbReference type="EMBL" id="NIF24720.1"/>
    </source>
</evidence>
<proteinExistence type="predicted"/>
<protein>
    <recommendedName>
        <fullName evidence="6">1-acyl-sn-glycerol-3-phosphate acyltransferase</fullName>
    </recommendedName>
</protein>
<feature type="transmembrane region" description="Helical" evidence="3">
    <location>
        <begin position="23"/>
        <end position="49"/>
    </location>
</feature>
<keyword evidence="5" id="KW-1185">Reference proteome</keyword>
<keyword evidence="2 3" id="KW-0472">Membrane</keyword>
<sequence>MKQDDITWICDQPLFSGESRKPILWALWLPFGIIVGLLRILALVIYSFVMQAFPTRVKKRGYRIFLRMIGINVRVNMTPEQVGQHTDGCVVASNHISVFDHFTALGMPYATLMVDSVGGVAGKISGFLLFKGSGASYWLVADLKQMMAKFREWKKSPSGTALYVTPEATINNGRGLYRFRPDFLVRGRPVVPVAISIHLPFGLSAHPFYGNGVMRFIRLLISPTIRFDMHYLPAIPGYESAAKSGGQQEYADRVQQAIATQLAIPATHFTREDKYAYRDGSKA</sequence>
<comment type="subcellular location">
    <subcellularLocation>
        <location evidence="1">Membrane</location>
    </subcellularLocation>
</comment>
<evidence type="ECO:0008006" key="6">
    <source>
        <dbReference type="Google" id="ProtNLM"/>
    </source>
</evidence>
<keyword evidence="3" id="KW-1133">Transmembrane helix</keyword>
<organism evidence="4 5">
    <name type="scientific">Candidatus Pantoea multigeneris</name>
    <dbReference type="NCBI Taxonomy" id="2608357"/>
    <lineage>
        <taxon>Bacteria</taxon>
        <taxon>Pseudomonadati</taxon>
        <taxon>Pseudomonadota</taxon>
        <taxon>Gammaproteobacteria</taxon>
        <taxon>Enterobacterales</taxon>
        <taxon>Erwiniaceae</taxon>
        <taxon>Pantoea</taxon>
    </lineage>
</organism>
<dbReference type="PANTHER" id="PTHR15486">
    <property type="entry name" value="ANCIENT UBIQUITOUS PROTEIN"/>
    <property type="match status" value="1"/>
</dbReference>
<gene>
    <name evidence="4" type="ORF">F3J40_24405</name>
</gene>
<reference evidence="4 5" key="1">
    <citation type="journal article" date="2019" name="bioRxiv">
        <title>Bacteria contribute to plant secondary compound degradation in a generalist herbivore system.</title>
        <authorList>
            <person name="Francoeur C.B."/>
            <person name="Khadempour L."/>
            <person name="Moreira-Soto R.D."/>
            <person name="Gotting K."/>
            <person name="Book A.J."/>
            <person name="Pinto-Tomas A.A."/>
            <person name="Keefover-Ring K."/>
            <person name="Currie C.R."/>
        </authorList>
    </citation>
    <scope>NUCLEOTIDE SEQUENCE [LARGE SCALE GENOMIC DNA]</scope>
    <source>
        <strain evidence="4">Acro-835</strain>
    </source>
</reference>
<dbReference type="EMBL" id="VWXF01000020">
    <property type="protein sequence ID" value="NIF24720.1"/>
    <property type="molecule type" value="Genomic_DNA"/>
</dbReference>
<evidence type="ECO:0000256" key="2">
    <source>
        <dbReference type="ARBA" id="ARBA00023136"/>
    </source>
</evidence>
<dbReference type="Proteomes" id="UP001515683">
    <property type="component" value="Unassembled WGS sequence"/>
</dbReference>
<evidence type="ECO:0000256" key="1">
    <source>
        <dbReference type="ARBA" id="ARBA00004370"/>
    </source>
</evidence>
<evidence type="ECO:0000313" key="5">
    <source>
        <dbReference type="Proteomes" id="UP001515683"/>
    </source>
</evidence>
<comment type="caution">
    <text evidence="4">The sequence shown here is derived from an EMBL/GenBank/DDBJ whole genome shotgun (WGS) entry which is preliminary data.</text>
</comment>
<dbReference type="RefSeq" id="WP_167018723.1">
    <property type="nucleotide sequence ID" value="NZ_VWXF01000020.1"/>
</dbReference>
<dbReference type="PANTHER" id="PTHR15486:SF96">
    <property type="entry name" value="LIPID DROPLET-REGULATING VLDL ASSEMBLY FACTOR AUP1"/>
    <property type="match status" value="1"/>
</dbReference>
<keyword evidence="3" id="KW-0812">Transmembrane</keyword>